<dbReference type="Proteomes" id="UP001168540">
    <property type="component" value="Unassembled WGS sequence"/>
</dbReference>
<dbReference type="NCBIfam" id="TIGR00486">
    <property type="entry name" value="YbgI_SA1388"/>
    <property type="match status" value="1"/>
</dbReference>
<protein>
    <submittedName>
        <fullName evidence="3">Nif3-like dinuclear metal center hexameric protein</fullName>
    </submittedName>
</protein>
<dbReference type="InterPro" id="IPR002678">
    <property type="entry name" value="DUF34/NIF3"/>
</dbReference>
<evidence type="ECO:0000256" key="1">
    <source>
        <dbReference type="ARBA" id="ARBA00006964"/>
    </source>
</evidence>
<evidence type="ECO:0000313" key="4">
    <source>
        <dbReference type="Proteomes" id="UP001168540"/>
    </source>
</evidence>
<proteinExistence type="inferred from homology"/>
<dbReference type="InterPro" id="IPR036069">
    <property type="entry name" value="DUF34/NIF3_sf"/>
</dbReference>
<dbReference type="RefSeq" id="WP_289831297.1">
    <property type="nucleotide sequence ID" value="NZ_JAUEDK010000038.1"/>
</dbReference>
<dbReference type="Pfam" id="PF01784">
    <property type="entry name" value="DUF34_NIF3"/>
    <property type="match status" value="1"/>
</dbReference>
<evidence type="ECO:0000256" key="2">
    <source>
        <dbReference type="ARBA" id="ARBA00022723"/>
    </source>
</evidence>
<sequence length="248" mass="26909">MQLTELIRLLDGTLEPWRFKDYAPNGLQVEGRAEVRKVLTGTTASQALIDAAIAEGADAILVHHGYFWKNEDARITGIKRVRLKALLEHDISLIAYHLPLDAHPTLGNNATLAEQLGLVAEGQTGDQGLLWYGRCTAPITAQSLVERVDTALTRPPLLLGDPARRIERVFWCTGGAQGFFEQAIAQGADVFITGEVSEQNYHIAEESGVAFIAAGHHATERYGVKALGDWLATETGLAVVHVDLANPV</sequence>
<dbReference type="PANTHER" id="PTHR13799:SF14">
    <property type="entry name" value="GTP CYCLOHYDROLASE 1 TYPE 2 HOMOLOG"/>
    <property type="match status" value="1"/>
</dbReference>
<keyword evidence="2" id="KW-0479">Metal-binding</keyword>
<evidence type="ECO:0000313" key="3">
    <source>
        <dbReference type="EMBL" id="MDN0076645.1"/>
    </source>
</evidence>
<dbReference type="SUPFAM" id="SSF102705">
    <property type="entry name" value="NIF3 (NGG1p interacting factor 3)-like"/>
    <property type="match status" value="1"/>
</dbReference>
<gene>
    <name evidence="3" type="ORF">QU481_17415</name>
</gene>
<dbReference type="PANTHER" id="PTHR13799">
    <property type="entry name" value="NGG1 INTERACTING FACTOR 3"/>
    <property type="match status" value="1"/>
</dbReference>
<dbReference type="EMBL" id="JAUEDK010000038">
    <property type="protein sequence ID" value="MDN0076645.1"/>
    <property type="molecule type" value="Genomic_DNA"/>
</dbReference>
<name>A0ABT7XSF4_9NEIS</name>
<keyword evidence="4" id="KW-1185">Reference proteome</keyword>
<comment type="caution">
    <text evidence="3">The sequence shown here is derived from an EMBL/GenBank/DDBJ whole genome shotgun (WGS) entry which is preliminary data.</text>
</comment>
<organism evidence="3 4">
    <name type="scientific">Crenobacter oryzisoli</name>
    <dbReference type="NCBI Taxonomy" id="3056844"/>
    <lineage>
        <taxon>Bacteria</taxon>
        <taxon>Pseudomonadati</taxon>
        <taxon>Pseudomonadota</taxon>
        <taxon>Betaproteobacteria</taxon>
        <taxon>Neisseriales</taxon>
        <taxon>Neisseriaceae</taxon>
        <taxon>Crenobacter</taxon>
    </lineage>
</organism>
<accession>A0ABT7XSF4</accession>
<reference evidence="3" key="1">
    <citation type="submission" date="2023-06" db="EMBL/GenBank/DDBJ databases">
        <authorList>
            <person name="Zhang S."/>
        </authorList>
    </citation>
    <scope>NUCLEOTIDE SEQUENCE</scope>
    <source>
        <strain evidence="3">SG2303</strain>
    </source>
</reference>
<dbReference type="Gene3D" id="3.40.1390.30">
    <property type="entry name" value="NIF3 (NGG1p interacting factor 3)-like"/>
    <property type="match status" value="2"/>
</dbReference>
<comment type="similarity">
    <text evidence="1">Belongs to the GTP cyclohydrolase I type 2/NIF3 family.</text>
</comment>